<organism evidence="1 2">
    <name type="scientific">Racocetra persica</name>
    <dbReference type="NCBI Taxonomy" id="160502"/>
    <lineage>
        <taxon>Eukaryota</taxon>
        <taxon>Fungi</taxon>
        <taxon>Fungi incertae sedis</taxon>
        <taxon>Mucoromycota</taxon>
        <taxon>Glomeromycotina</taxon>
        <taxon>Glomeromycetes</taxon>
        <taxon>Diversisporales</taxon>
        <taxon>Gigasporaceae</taxon>
        <taxon>Racocetra</taxon>
    </lineage>
</organism>
<name>A0ACA9S331_9GLOM</name>
<keyword evidence="2" id="KW-1185">Reference proteome</keyword>
<sequence>MAQVKFNNEYAGVYDICFGSNEHPRNIHNCCPSFGSSFEGDLDLEFFSNLQQIIICNLYKLNDVINIDISKNEKFNKIVITESNDMNKNQLCFKVKEIQLDRIIVSYKVLHNNAYLPKLESLRKQPFIPY</sequence>
<protein>
    <submittedName>
        <fullName evidence="1">11131_t:CDS:1</fullName>
    </submittedName>
</protein>
<comment type="caution">
    <text evidence="1">The sequence shown here is derived from an EMBL/GenBank/DDBJ whole genome shotgun (WGS) entry which is preliminary data.</text>
</comment>
<dbReference type="Proteomes" id="UP000789920">
    <property type="component" value="Unassembled WGS sequence"/>
</dbReference>
<proteinExistence type="predicted"/>
<reference evidence="1" key="1">
    <citation type="submission" date="2021-06" db="EMBL/GenBank/DDBJ databases">
        <authorList>
            <person name="Kallberg Y."/>
            <person name="Tangrot J."/>
            <person name="Rosling A."/>
        </authorList>
    </citation>
    <scope>NUCLEOTIDE SEQUENCE</scope>
    <source>
        <strain evidence="1">MA461A</strain>
    </source>
</reference>
<evidence type="ECO:0000313" key="1">
    <source>
        <dbReference type="EMBL" id="CAG8822619.1"/>
    </source>
</evidence>
<accession>A0ACA9S331</accession>
<evidence type="ECO:0000313" key="2">
    <source>
        <dbReference type="Proteomes" id="UP000789920"/>
    </source>
</evidence>
<gene>
    <name evidence="1" type="ORF">RPERSI_LOCUS25846</name>
</gene>
<feature type="non-terminal residue" evidence="1">
    <location>
        <position position="130"/>
    </location>
</feature>
<dbReference type="EMBL" id="CAJVQC010086498">
    <property type="protein sequence ID" value="CAG8822619.1"/>
    <property type="molecule type" value="Genomic_DNA"/>
</dbReference>